<name>A0A1X2HEY4_SYNRA</name>
<keyword evidence="2" id="KW-1185">Reference proteome</keyword>
<dbReference type="Proteomes" id="UP000242180">
    <property type="component" value="Unassembled WGS sequence"/>
</dbReference>
<protein>
    <submittedName>
        <fullName evidence="1">Uncharacterized protein</fullName>
    </submittedName>
</protein>
<evidence type="ECO:0000313" key="1">
    <source>
        <dbReference type="EMBL" id="ORY97488.1"/>
    </source>
</evidence>
<proteinExistence type="predicted"/>
<evidence type="ECO:0000313" key="2">
    <source>
        <dbReference type="Proteomes" id="UP000242180"/>
    </source>
</evidence>
<dbReference type="AlphaFoldDB" id="A0A1X2HEY4"/>
<dbReference type="EMBL" id="MCGN01000004">
    <property type="protein sequence ID" value="ORY97488.1"/>
    <property type="molecule type" value="Genomic_DNA"/>
</dbReference>
<sequence length="170" mass="19159">MYDTLNVLQSQAGCPQTRTKSKNLQACAFDIIPLRIKRHGPPYQLHWSLSTATSLLSSPFVNKEENDLCSHRPYTKLESTLYNSSQDQLYMASTELDRPYLLLTRGCQVQDIEGDDTTIGPRVISMIPREELLGTRDFSARHVQDTRASHFKALPSNKGGSPMALREANF</sequence>
<accession>A0A1X2HEY4</accession>
<gene>
    <name evidence="1" type="ORF">BCR43DRAFT_241368</name>
</gene>
<reference evidence="1 2" key="1">
    <citation type="submission" date="2016-07" db="EMBL/GenBank/DDBJ databases">
        <title>Pervasive Adenine N6-methylation of Active Genes in Fungi.</title>
        <authorList>
            <consortium name="DOE Joint Genome Institute"/>
            <person name="Mondo S.J."/>
            <person name="Dannebaum R.O."/>
            <person name="Kuo R.C."/>
            <person name="Labutti K."/>
            <person name="Haridas S."/>
            <person name="Kuo A."/>
            <person name="Salamov A."/>
            <person name="Ahrendt S.R."/>
            <person name="Lipzen A."/>
            <person name="Sullivan W."/>
            <person name="Andreopoulos W.B."/>
            <person name="Clum A."/>
            <person name="Lindquist E."/>
            <person name="Daum C."/>
            <person name="Ramamoorthy G.K."/>
            <person name="Gryganskyi A."/>
            <person name="Culley D."/>
            <person name="Magnuson J.K."/>
            <person name="James T.Y."/>
            <person name="O'Malley M.A."/>
            <person name="Stajich J.E."/>
            <person name="Spatafora J.W."/>
            <person name="Visel A."/>
            <person name="Grigoriev I.V."/>
        </authorList>
    </citation>
    <scope>NUCLEOTIDE SEQUENCE [LARGE SCALE GENOMIC DNA]</scope>
    <source>
        <strain evidence="1 2">NRRL 2496</strain>
    </source>
</reference>
<comment type="caution">
    <text evidence="1">The sequence shown here is derived from an EMBL/GenBank/DDBJ whole genome shotgun (WGS) entry which is preliminary data.</text>
</comment>
<dbReference type="InParanoid" id="A0A1X2HEY4"/>
<organism evidence="1 2">
    <name type="scientific">Syncephalastrum racemosum</name>
    <name type="common">Filamentous fungus</name>
    <dbReference type="NCBI Taxonomy" id="13706"/>
    <lineage>
        <taxon>Eukaryota</taxon>
        <taxon>Fungi</taxon>
        <taxon>Fungi incertae sedis</taxon>
        <taxon>Mucoromycota</taxon>
        <taxon>Mucoromycotina</taxon>
        <taxon>Mucoromycetes</taxon>
        <taxon>Mucorales</taxon>
        <taxon>Syncephalastraceae</taxon>
        <taxon>Syncephalastrum</taxon>
    </lineage>
</organism>